<evidence type="ECO:0000313" key="2">
    <source>
        <dbReference type="EMBL" id="HDS10629.1"/>
    </source>
</evidence>
<gene>
    <name evidence="2" type="ORF">ENO04_03285</name>
</gene>
<proteinExistence type="predicted"/>
<protein>
    <submittedName>
        <fullName evidence="2">Pyridoxal-phosphate dependent enzyme</fullName>
    </submittedName>
</protein>
<dbReference type="PANTHER" id="PTHR10314">
    <property type="entry name" value="CYSTATHIONINE BETA-SYNTHASE"/>
    <property type="match status" value="1"/>
</dbReference>
<dbReference type="AlphaFoldDB" id="A0A7C1I7I1"/>
<dbReference type="InterPro" id="IPR036052">
    <property type="entry name" value="TrpB-like_PALP_sf"/>
</dbReference>
<accession>A0A7C1I7I1</accession>
<sequence>MKLISSSLIECKREALDTFVQNAQKVLSKMRVNAPVIVNRQLEVIGNNDICDTLKRLGARFVPVVFMEEVKDIDIDLRELGFYEDIKPSEFKVFSNIHELIRGLWPTPLVRIKLSEAPSNIDLYLKLEGFNPLSMSVKDRIAWYMVMNAAEDILRSGKRKLFMEPTSTNTGLGITLIGNTLGFKTKLFIPRTVQKESEAILKIAGADVKREDKQLTVEMIDEVKELASRELGVMLDQFENDLNPEAHLRFTAKELDVQLQRIKKKLLGIVGGIGTSGHMSALSIYFKSRYPSAKIIAAQPAPGTSIQGIRRAETGMKWLKYAVFDHIIDVHPKEAVDAVKKVAIENGLLIGPSSGAAVHATLKAIEKGLIPDEKGVVVLVSPDMGHKYGEFFSQYLD</sequence>
<comment type="caution">
    <text evidence="2">The sequence shown here is derived from an EMBL/GenBank/DDBJ whole genome shotgun (WGS) entry which is preliminary data.</text>
</comment>
<dbReference type="Gene3D" id="3.40.50.1100">
    <property type="match status" value="2"/>
</dbReference>
<dbReference type="CDD" id="cd01561">
    <property type="entry name" value="CBS_like"/>
    <property type="match status" value="1"/>
</dbReference>
<dbReference type="Pfam" id="PF00291">
    <property type="entry name" value="PALP"/>
    <property type="match status" value="1"/>
</dbReference>
<dbReference type="InterPro" id="IPR001926">
    <property type="entry name" value="TrpB-like_PALP"/>
</dbReference>
<feature type="domain" description="Tryptophan synthase beta chain-like PALP" evidence="1">
    <location>
        <begin position="103"/>
        <end position="381"/>
    </location>
</feature>
<name>A0A7C1I7I1_9CREN</name>
<reference evidence="2" key="1">
    <citation type="journal article" date="2020" name="mSystems">
        <title>Genome- and Community-Level Interaction Insights into Carbon Utilization and Element Cycling Functions of Hydrothermarchaeota in Hydrothermal Sediment.</title>
        <authorList>
            <person name="Zhou Z."/>
            <person name="Liu Y."/>
            <person name="Xu W."/>
            <person name="Pan J."/>
            <person name="Luo Z.H."/>
            <person name="Li M."/>
        </authorList>
    </citation>
    <scope>NUCLEOTIDE SEQUENCE [LARGE SCALE GENOMIC DNA]</scope>
    <source>
        <strain evidence="2">SpSt-123</strain>
    </source>
</reference>
<evidence type="ECO:0000259" key="1">
    <source>
        <dbReference type="Pfam" id="PF00291"/>
    </source>
</evidence>
<organism evidence="2">
    <name type="scientific">Fervidicoccus fontis</name>
    <dbReference type="NCBI Taxonomy" id="683846"/>
    <lineage>
        <taxon>Archaea</taxon>
        <taxon>Thermoproteota</taxon>
        <taxon>Thermoprotei</taxon>
        <taxon>Fervidicoccales</taxon>
        <taxon>Fervidicoccaceae</taxon>
        <taxon>Fervidicoccus</taxon>
    </lineage>
</organism>
<dbReference type="InterPro" id="IPR050214">
    <property type="entry name" value="Cys_Synth/Cystath_Beta-Synth"/>
</dbReference>
<dbReference type="SUPFAM" id="SSF53686">
    <property type="entry name" value="Tryptophan synthase beta subunit-like PLP-dependent enzymes"/>
    <property type="match status" value="1"/>
</dbReference>
<dbReference type="EMBL" id="DSDY01000102">
    <property type="protein sequence ID" value="HDS10629.1"/>
    <property type="molecule type" value="Genomic_DNA"/>
</dbReference>